<evidence type="ECO:0000259" key="1">
    <source>
        <dbReference type="PROSITE" id="PS52045"/>
    </source>
</evidence>
<dbReference type="PROSITE" id="PS52045">
    <property type="entry name" value="NEPROSIN_PEP_CD"/>
    <property type="match status" value="1"/>
</dbReference>
<dbReference type="Pfam" id="PF03080">
    <property type="entry name" value="Neprosin"/>
    <property type="match status" value="1"/>
</dbReference>
<comment type="caution">
    <text evidence="2">The sequence shown here is derived from an EMBL/GenBank/DDBJ whole genome shotgun (WGS) entry which is preliminary data.</text>
</comment>
<sequence length="196" mass="21708">MELWVVEMSKTDPLSIPLSPLPKGEIGTYLSIKQDKETGNWWAADVKYNGHGMNIGYWPKELFDLISTNAGMVGVTGAVQASPSGKSPPMGNGYLPTKNEMGLAEILVCLMMWNVPSYCLEVQHTSSYSAAVIKCDPCEQGKEANPECRCVEGFMQTALALVTFAFSNQDYKPLPIFRSYLFRANMYPLFSGKNKK</sequence>
<dbReference type="PANTHER" id="PTHR31589">
    <property type="entry name" value="PROTEIN, PUTATIVE (DUF239)-RELATED-RELATED"/>
    <property type="match status" value="1"/>
</dbReference>
<proteinExistence type="predicted"/>
<gene>
    <name evidence="2" type="ORF">F2Q68_00007199</name>
</gene>
<reference evidence="2" key="1">
    <citation type="submission" date="2019-12" db="EMBL/GenBank/DDBJ databases">
        <title>Genome sequencing and annotation of Brassica cretica.</title>
        <authorList>
            <person name="Studholme D.J."/>
            <person name="Sarris P.F."/>
        </authorList>
    </citation>
    <scope>NUCLEOTIDE SEQUENCE</scope>
    <source>
        <strain evidence="2">PFS-001/15</strain>
        <tissue evidence="2">Leaf</tissue>
    </source>
</reference>
<organism evidence="2 3">
    <name type="scientific">Brassica cretica</name>
    <name type="common">Mustard</name>
    <dbReference type="NCBI Taxonomy" id="69181"/>
    <lineage>
        <taxon>Eukaryota</taxon>
        <taxon>Viridiplantae</taxon>
        <taxon>Streptophyta</taxon>
        <taxon>Embryophyta</taxon>
        <taxon>Tracheophyta</taxon>
        <taxon>Spermatophyta</taxon>
        <taxon>Magnoliopsida</taxon>
        <taxon>eudicotyledons</taxon>
        <taxon>Gunneridae</taxon>
        <taxon>Pentapetalae</taxon>
        <taxon>rosids</taxon>
        <taxon>malvids</taxon>
        <taxon>Brassicales</taxon>
        <taxon>Brassicaceae</taxon>
        <taxon>Brassiceae</taxon>
        <taxon>Brassica</taxon>
    </lineage>
</organism>
<dbReference type="PANTHER" id="PTHR31589:SF67">
    <property type="entry name" value="NEPROSIN DOMAIN-CONTAINING PROTEIN-RELATED"/>
    <property type="match status" value="1"/>
</dbReference>
<dbReference type="Proteomes" id="UP000712281">
    <property type="component" value="Unassembled WGS sequence"/>
</dbReference>
<evidence type="ECO:0000313" key="3">
    <source>
        <dbReference type="Proteomes" id="UP000712281"/>
    </source>
</evidence>
<dbReference type="EMBL" id="QGKW02000717">
    <property type="protein sequence ID" value="KAF2598432.1"/>
    <property type="molecule type" value="Genomic_DNA"/>
</dbReference>
<feature type="domain" description="Neprosin PEP catalytic" evidence="1">
    <location>
        <begin position="1"/>
        <end position="160"/>
    </location>
</feature>
<dbReference type="InterPro" id="IPR053168">
    <property type="entry name" value="Glutamic_endopeptidase"/>
</dbReference>
<dbReference type="AlphaFoldDB" id="A0A8S9KWN5"/>
<dbReference type="InterPro" id="IPR004314">
    <property type="entry name" value="Neprosin"/>
</dbReference>
<name>A0A8S9KWN5_BRACR</name>
<evidence type="ECO:0000313" key="2">
    <source>
        <dbReference type="EMBL" id="KAF2598432.1"/>
    </source>
</evidence>
<protein>
    <recommendedName>
        <fullName evidence="1">Neprosin PEP catalytic domain-containing protein</fullName>
    </recommendedName>
</protein>
<accession>A0A8S9KWN5</accession>